<evidence type="ECO:0000256" key="13">
    <source>
        <dbReference type="SAM" id="Coils"/>
    </source>
</evidence>
<dbReference type="GO" id="GO:0006457">
    <property type="term" value="P:protein folding"/>
    <property type="evidence" value="ECO:0007669"/>
    <property type="project" value="InterPro"/>
</dbReference>
<keyword evidence="5 10" id="KW-0346">Stress response</keyword>
<accession>A0A6B1DTH6</accession>
<name>A0A6B1DTH6_9CHLR</name>
<evidence type="ECO:0000256" key="9">
    <source>
        <dbReference type="ARBA" id="ARBA00076414"/>
    </source>
</evidence>
<dbReference type="SUPFAM" id="SSF58014">
    <property type="entry name" value="Coiled-coil domain of nucleotide exchange factor GrpE"/>
    <property type="match status" value="1"/>
</dbReference>
<dbReference type="InterPro" id="IPR000740">
    <property type="entry name" value="GrpE"/>
</dbReference>
<gene>
    <name evidence="10 15" type="primary">grpE</name>
    <name evidence="15" type="ORF">F4Y08_11865</name>
</gene>
<evidence type="ECO:0000256" key="12">
    <source>
        <dbReference type="RuleBase" id="RU004478"/>
    </source>
</evidence>
<evidence type="ECO:0000256" key="6">
    <source>
        <dbReference type="ARBA" id="ARBA00023186"/>
    </source>
</evidence>
<keyword evidence="13" id="KW-0175">Coiled coil</keyword>
<comment type="function">
    <text evidence="7 10 11">Participates actively in the response to hyperosmotic and heat shock by preventing the aggregation of stress-denatured proteins, in association with DnaK and GrpE. It is the nucleotide exchange factor for DnaK and may function as a thermosensor. Unfolded proteins bind initially to DnaJ; upon interaction with the DnaJ-bound protein, DnaK hydrolyzes its bound ATP, resulting in the formation of a stable complex. GrpE releases ADP from DnaK; ATP binding to DnaK triggers the release of the substrate protein, thus completing the reaction cycle. Several rounds of ATP-dependent interactions between DnaJ, DnaK and GrpE are required for fully efficient folding.</text>
</comment>
<dbReference type="Gene3D" id="2.30.22.10">
    <property type="entry name" value="Head domain of nucleotide exchange factor GrpE"/>
    <property type="match status" value="1"/>
</dbReference>
<dbReference type="GO" id="GO:0051082">
    <property type="term" value="F:unfolded protein binding"/>
    <property type="evidence" value="ECO:0007669"/>
    <property type="project" value="TreeGrafter"/>
</dbReference>
<dbReference type="Pfam" id="PF01025">
    <property type="entry name" value="GrpE"/>
    <property type="match status" value="1"/>
</dbReference>
<evidence type="ECO:0000256" key="10">
    <source>
        <dbReference type="HAMAP-Rule" id="MF_01151"/>
    </source>
</evidence>
<sequence>MSDTTKTTSEHELTDEPSQPDAAVAAPSDTKEGEPELPAAEASKWADWTREDLETELDSRICRIAQLEEETEALDTKVEAGEREIQRMAAEFQNARKRLDRTAQERIDNASQSLAEKFLPVLDDLELALGNVPAEVRERGESFVQGVQHIHGKIQGILANAGIEPMEPSGQFDPNLHEAMQQIPSEDHESGEIIEVMRTGYRIRDKVLRPAMVRVAA</sequence>
<dbReference type="PANTHER" id="PTHR21237:SF23">
    <property type="entry name" value="GRPE PROTEIN HOMOLOG, MITOCHONDRIAL"/>
    <property type="match status" value="1"/>
</dbReference>
<feature type="region of interest" description="Disordered" evidence="14">
    <location>
        <begin position="1"/>
        <end position="50"/>
    </location>
</feature>
<dbReference type="AlphaFoldDB" id="A0A6B1DTH6"/>
<dbReference type="GO" id="GO:0042803">
    <property type="term" value="F:protein homodimerization activity"/>
    <property type="evidence" value="ECO:0007669"/>
    <property type="project" value="InterPro"/>
</dbReference>
<proteinExistence type="inferred from homology"/>
<evidence type="ECO:0000313" key="15">
    <source>
        <dbReference type="EMBL" id="MYD91009.1"/>
    </source>
</evidence>
<reference evidence="15" key="1">
    <citation type="submission" date="2019-09" db="EMBL/GenBank/DDBJ databases">
        <title>Characterisation of the sponge microbiome using genome-centric metagenomics.</title>
        <authorList>
            <person name="Engelberts J.P."/>
            <person name="Robbins S.J."/>
            <person name="De Goeij J.M."/>
            <person name="Aranda M."/>
            <person name="Bell S.C."/>
            <person name="Webster N.S."/>
        </authorList>
    </citation>
    <scope>NUCLEOTIDE SEQUENCE</scope>
    <source>
        <strain evidence="15">SB0662_bin_9</strain>
    </source>
</reference>
<comment type="caution">
    <text evidence="15">The sequence shown here is derived from an EMBL/GenBank/DDBJ whole genome shotgun (WGS) entry which is preliminary data.</text>
</comment>
<evidence type="ECO:0000256" key="7">
    <source>
        <dbReference type="ARBA" id="ARBA00053401"/>
    </source>
</evidence>
<dbReference type="HAMAP" id="MF_01151">
    <property type="entry name" value="GrpE"/>
    <property type="match status" value="1"/>
</dbReference>
<dbReference type="GO" id="GO:0000774">
    <property type="term" value="F:adenyl-nucleotide exchange factor activity"/>
    <property type="evidence" value="ECO:0007669"/>
    <property type="project" value="InterPro"/>
</dbReference>
<protein>
    <recommendedName>
        <fullName evidence="8 10">Protein GrpE</fullName>
    </recommendedName>
    <alternativeName>
        <fullName evidence="9 10">HSP-70 cofactor</fullName>
    </alternativeName>
</protein>
<dbReference type="SUPFAM" id="SSF51064">
    <property type="entry name" value="Head domain of nucleotide exchange factor GrpE"/>
    <property type="match status" value="1"/>
</dbReference>
<dbReference type="GO" id="GO:0005737">
    <property type="term" value="C:cytoplasm"/>
    <property type="evidence" value="ECO:0007669"/>
    <property type="project" value="UniProtKB-SubCell"/>
</dbReference>
<dbReference type="PANTHER" id="PTHR21237">
    <property type="entry name" value="GRPE PROTEIN"/>
    <property type="match status" value="1"/>
</dbReference>
<dbReference type="CDD" id="cd00446">
    <property type="entry name" value="GrpE"/>
    <property type="match status" value="1"/>
</dbReference>
<evidence type="ECO:0000256" key="11">
    <source>
        <dbReference type="RuleBase" id="RU000639"/>
    </source>
</evidence>
<feature type="coiled-coil region" evidence="13">
    <location>
        <begin position="50"/>
        <end position="105"/>
    </location>
</feature>
<organism evidence="15">
    <name type="scientific">Caldilineaceae bacterium SB0662_bin_9</name>
    <dbReference type="NCBI Taxonomy" id="2605258"/>
    <lineage>
        <taxon>Bacteria</taxon>
        <taxon>Bacillati</taxon>
        <taxon>Chloroflexota</taxon>
        <taxon>Caldilineae</taxon>
        <taxon>Caldilineales</taxon>
        <taxon>Caldilineaceae</taxon>
    </lineage>
</organism>
<dbReference type="InterPro" id="IPR009012">
    <property type="entry name" value="GrpE_head"/>
</dbReference>
<evidence type="ECO:0000256" key="14">
    <source>
        <dbReference type="SAM" id="MobiDB-lite"/>
    </source>
</evidence>
<dbReference type="GO" id="GO:0051087">
    <property type="term" value="F:protein-folding chaperone binding"/>
    <property type="evidence" value="ECO:0007669"/>
    <property type="project" value="InterPro"/>
</dbReference>
<comment type="subcellular location">
    <subcellularLocation>
        <location evidence="1 10">Cytoplasm</location>
    </subcellularLocation>
</comment>
<evidence type="ECO:0000256" key="2">
    <source>
        <dbReference type="ARBA" id="ARBA00009054"/>
    </source>
</evidence>
<evidence type="ECO:0000256" key="1">
    <source>
        <dbReference type="ARBA" id="ARBA00004496"/>
    </source>
</evidence>
<dbReference type="PROSITE" id="PS01071">
    <property type="entry name" value="GRPE"/>
    <property type="match status" value="1"/>
</dbReference>
<dbReference type="InterPro" id="IPR013805">
    <property type="entry name" value="GrpE_CC"/>
</dbReference>
<keyword evidence="4 10" id="KW-0963">Cytoplasm</keyword>
<dbReference type="FunFam" id="2.30.22.10:FF:000001">
    <property type="entry name" value="Protein GrpE"/>
    <property type="match status" value="1"/>
</dbReference>
<evidence type="ECO:0000256" key="5">
    <source>
        <dbReference type="ARBA" id="ARBA00023016"/>
    </source>
</evidence>
<comment type="similarity">
    <text evidence="2 10 12">Belongs to the GrpE family.</text>
</comment>
<dbReference type="Gene3D" id="3.90.20.20">
    <property type="match status" value="1"/>
</dbReference>
<dbReference type="EMBL" id="VXPY01000084">
    <property type="protein sequence ID" value="MYD91009.1"/>
    <property type="molecule type" value="Genomic_DNA"/>
</dbReference>
<evidence type="ECO:0000256" key="4">
    <source>
        <dbReference type="ARBA" id="ARBA00022490"/>
    </source>
</evidence>
<comment type="subunit">
    <text evidence="3 10">Homodimer.</text>
</comment>
<evidence type="ECO:0000256" key="3">
    <source>
        <dbReference type="ARBA" id="ARBA00011738"/>
    </source>
</evidence>
<dbReference type="PRINTS" id="PR00773">
    <property type="entry name" value="GRPEPROTEIN"/>
</dbReference>
<keyword evidence="6 10" id="KW-0143">Chaperone</keyword>
<evidence type="ECO:0000256" key="8">
    <source>
        <dbReference type="ARBA" id="ARBA00072274"/>
    </source>
</evidence>